<feature type="transmembrane region" description="Helical" evidence="1">
    <location>
        <begin position="90"/>
        <end position="108"/>
    </location>
</feature>
<keyword evidence="1" id="KW-0472">Membrane</keyword>
<keyword evidence="1" id="KW-1133">Transmembrane helix</keyword>
<dbReference type="Proteomes" id="UP001209878">
    <property type="component" value="Unassembled WGS sequence"/>
</dbReference>
<name>A0AAD9IU50_RIDPI</name>
<dbReference type="EMBL" id="JAODUO010005838">
    <property type="protein sequence ID" value="KAK2140310.1"/>
    <property type="molecule type" value="Genomic_DNA"/>
</dbReference>
<sequence>MSFSCLYGVPLVYARGRTHIDRALAWLRGVPFMFSTLIFVVLFVWCSVVYAHGRTYIDVSFSCLYGVPLVYARGRTHIDRALAWLRGVPFMFSTLIFCRLVCMVYRCVRTRSYLH</sequence>
<proteinExistence type="predicted"/>
<feature type="transmembrane region" description="Helical" evidence="1">
    <location>
        <begin position="25"/>
        <end position="51"/>
    </location>
</feature>
<keyword evidence="1" id="KW-0812">Transmembrane</keyword>
<dbReference type="AlphaFoldDB" id="A0AAD9IU50"/>
<evidence type="ECO:0000313" key="3">
    <source>
        <dbReference type="Proteomes" id="UP001209878"/>
    </source>
</evidence>
<organism evidence="2 3">
    <name type="scientific">Ridgeia piscesae</name>
    <name type="common">Tubeworm</name>
    <dbReference type="NCBI Taxonomy" id="27915"/>
    <lineage>
        <taxon>Eukaryota</taxon>
        <taxon>Metazoa</taxon>
        <taxon>Spiralia</taxon>
        <taxon>Lophotrochozoa</taxon>
        <taxon>Annelida</taxon>
        <taxon>Polychaeta</taxon>
        <taxon>Sedentaria</taxon>
        <taxon>Canalipalpata</taxon>
        <taxon>Sabellida</taxon>
        <taxon>Siboglinidae</taxon>
        <taxon>Ridgeia</taxon>
    </lineage>
</organism>
<protein>
    <submittedName>
        <fullName evidence="2">Uncharacterized protein</fullName>
    </submittedName>
</protein>
<evidence type="ECO:0000313" key="2">
    <source>
        <dbReference type="EMBL" id="KAK2140310.1"/>
    </source>
</evidence>
<accession>A0AAD9IU50</accession>
<reference evidence="2" key="1">
    <citation type="journal article" date="2023" name="Mol. Biol. Evol.">
        <title>Third-Generation Sequencing Reveals the Adaptive Role of the Epigenome in Three Deep-Sea Polychaetes.</title>
        <authorList>
            <person name="Perez M."/>
            <person name="Aroh O."/>
            <person name="Sun Y."/>
            <person name="Lan Y."/>
            <person name="Juniper S.K."/>
            <person name="Young C.R."/>
            <person name="Angers B."/>
            <person name="Qian P.Y."/>
        </authorList>
    </citation>
    <scope>NUCLEOTIDE SEQUENCE</scope>
    <source>
        <strain evidence="2">R07B-5</strain>
    </source>
</reference>
<keyword evidence="3" id="KW-1185">Reference proteome</keyword>
<comment type="caution">
    <text evidence="2">The sequence shown here is derived from an EMBL/GenBank/DDBJ whole genome shotgun (WGS) entry which is preliminary data.</text>
</comment>
<gene>
    <name evidence="2" type="ORF">NP493_5853g00000</name>
</gene>
<evidence type="ECO:0000256" key="1">
    <source>
        <dbReference type="SAM" id="Phobius"/>
    </source>
</evidence>